<feature type="transmembrane region" description="Helical" evidence="1">
    <location>
        <begin position="20"/>
        <end position="37"/>
    </location>
</feature>
<feature type="domain" description="YdbS-like PH" evidence="2">
    <location>
        <begin position="70"/>
        <end position="154"/>
    </location>
</feature>
<evidence type="ECO:0000313" key="4">
    <source>
        <dbReference type="Proteomes" id="UP000232806"/>
    </source>
</evidence>
<keyword evidence="1" id="KW-0812">Transmembrane</keyword>
<evidence type="ECO:0000259" key="2">
    <source>
        <dbReference type="Pfam" id="PF03703"/>
    </source>
</evidence>
<dbReference type="GeneID" id="35120368"/>
<organism evidence="3 4">
    <name type="scientific">Methanobacterium subterraneum</name>
    <dbReference type="NCBI Taxonomy" id="59277"/>
    <lineage>
        <taxon>Archaea</taxon>
        <taxon>Methanobacteriati</taxon>
        <taxon>Methanobacteriota</taxon>
        <taxon>Methanomada group</taxon>
        <taxon>Methanobacteria</taxon>
        <taxon>Methanobacteriales</taxon>
        <taxon>Methanobacteriaceae</taxon>
        <taxon>Methanobacterium</taxon>
    </lineage>
</organism>
<name>A0A2H4VA49_9EURY</name>
<keyword evidence="1" id="KW-1133">Transmembrane helix</keyword>
<dbReference type="AlphaFoldDB" id="A0A2H4VA49"/>
<dbReference type="Proteomes" id="UP000232806">
    <property type="component" value="Chromosome"/>
</dbReference>
<keyword evidence="1" id="KW-0472">Membrane</keyword>
<dbReference type="EMBL" id="CP017766">
    <property type="protein sequence ID" value="AUB54950.1"/>
    <property type="molecule type" value="Genomic_DNA"/>
</dbReference>
<evidence type="ECO:0000256" key="1">
    <source>
        <dbReference type="SAM" id="Phobius"/>
    </source>
</evidence>
<feature type="transmembrane region" description="Helical" evidence="1">
    <location>
        <begin position="43"/>
        <end position="66"/>
    </location>
</feature>
<proteinExistence type="predicted"/>
<protein>
    <recommendedName>
        <fullName evidence="2">YdbS-like PH domain-containing protein</fullName>
    </recommendedName>
</protein>
<sequence>MVNWKIGEEFNPAKQLRNLYFIYFVITIIFSVLIWYIPLAFMVASWITLIISVPLLLILIFVIYWIPKFYTSISYKLDSEEVEWRRGVWFKNTGIIPYNRITNIDIAQGPISRMLSIGSLKIQTAGYSNPNQGWGNSSEITIDGVEGFEELRHIIMDRVKGKKPVGVQTFEEPIGKPEDLPERIVDELVEIKELLQKISEK</sequence>
<evidence type="ECO:0000313" key="3">
    <source>
        <dbReference type="EMBL" id="AUB54950.1"/>
    </source>
</evidence>
<dbReference type="PANTHER" id="PTHR34473:SF2">
    <property type="entry name" value="UPF0699 TRANSMEMBRANE PROTEIN YDBT"/>
    <property type="match status" value="1"/>
</dbReference>
<dbReference type="OrthoDB" id="301911at2157"/>
<gene>
    <name evidence="3" type="ORF">BK007_02205</name>
</gene>
<dbReference type="PANTHER" id="PTHR34473">
    <property type="entry name" value="UPF0699 TRANSMEMBRANE PROTEIN YDBS"/>
    <property type="match status" value="1"/>
</dbReference>
<accession>A0A2H4VA49</accession>
<reference evidence="3 4" key="1">
    <citation type="submission" date="2016-10" db="EMBL/GenBank/DDBJ databases">
        <title>Comparative genomics between deep and shallow subseafloor isolates.</title>
        <authorList>
            <person name="Ishii S."/>
            <person name="Miller J.R."/>
            <person name="Sutton G."/>
            <person name="Suzuki S."/>
            <person name="Methe B."/>
            <person name="Inagaki F."/>
            <person name="Imachi H."/>
        </authorList>
    </citation>
    <scope>NUCLEOTIDE SEQUENCE [LARGE SCALE GENOMIC DNA]</scope>
    <source>
        <strain evidence="3 4">MO-MB1</strain>
    </source>
</reference>
<dbReference type="RefSeq" id="WP_100904928.1">
    <property type="nucleotide sequence ID" value="NZ_CP017766.1"/>
</dbReference>
<dbReference type="Pfam" id="PF03703">
    <property type="entry name" value="bPH_2"/>
    <property type="match status" value="1"/>
</dbReference>
<dbReference type="InterPro" id="IPR005182">
    <property type="entry name" value="YdbS-like_PH"/>
</dbReference>